<evidence type="ECO:0000313" key="4">
    <source>
        <dbReference type="EMBL" id="KDQ52853.1"/>
    </source>
</evidence>
<sequence>MRDVSLQEIFALVPSTTTRYLDFSMAILLDTLQHMEDGCIAWTTGSRLVEDNRLIVARHSRLKGGFGSTDGLGLPVTESDDPEIENTTYNGWKSAHFVSNVFAFSPRGEIIHAILNAPGSWHDSHVARPLFEKLRTSTPDGYYLIADSAFPRGTAAIQGKIQAPLKSGSHITDDVIEQVEILQFNRELLSYRQTAEWGMRMMQGSFARLCLPLDINDPDGRQRLLEIRNVYMPIWRETEDDEMWDSLGNMVFWEICHCDHVSRYHLTIAREE</sequence>
<dbReference type="PANTHER" id="PTHR48471:SF1">
    <property type="entry name" value="DDE TNP4 DOMAIN-CONTAINING PROTEIN"/>
    <property type="match status" value="1"/>
</dbReference>
<evidence type="ECO:0000256" key="1">
    <source>
        <dbReference type="ARBA" id="ARBA00001968"/>
    </source>
</evidence>
<keyword evidence="5" id="KW-1185">Reference proteome</keyword>
<dbReference type="InterPro" id="IPR027806">
    <property type="entry name" value="HARBI1_dom"/>
</dbReference>
<reference evidence="5" key="1">
    <citation type="journal article" date="2014" name="Proc. Natl. Acad. Sci. U.S.A.">
        <title>Extensive sampling of basidiomycete genomes demonstrates inadequacy of the white-rot/brown-rot paradigm for wood decay fungi.</title>
        <authorList>
            <person name="Riley R."/>
            <person name="Salamov A.A."/>
            <person name="Brown D.W."/>
            <person name="Nagy L.G."/>
            <person name="Floudas D."/>
            <person name="Held B.W."/>
            <person name="Levasseur A."/>
            <person name="Lombard V."/>
            <person name="Morin E."/>
            <person name="Otillar R."/>
            <person name="Lindquist E.A."/>
            <person name="Sun H."/>
            <person name="LaButti K.M."/>
            <person name="Schmutz J."/>
            <person name="Jabbour D."/>
            <person name="Luo H."/>
            <person name="Baker S.E."/>
            <person name="Pisabarro A.G."/>
            <person name="Walton J.D."/>
            <person name="Blanchette R.A."/>
            <person name="Henrissat B."/>
            <person name="Martin F."/>
            <person name="Cullen D."/>
            <person name="Hibbett D.S."/>
            <person name="Grigoriev I.V."/>
        </authorList>
    </citation>
    <scope>NUCLEOTIDE SEQUENCE [LARGE SCALE GENOMIC DNA]</scope>
    <source>
        <strain evidence="5">MUCL 33604</strain>
    </source>
</reference>
<proteinExistence type="predicted"/>
<dbReference type="InParanoid" id="A0A067PD60"/>
<dbReference type="Proteomes" id="UP000027265">
    <property type="component" value="Unassembled WGS sequence"/>
</dbReference>
<organism evidence="4 5">
    <name type="scientific">Jaapia argillacea MUCL 33604</name>
    <dbReference type="NCBI Taxonomy" id="933084"/>
    <lineage>
        <taxon>Eukaryota</taxon>
        <taxon>Fungi</taxon>
        <taxon>Dikarya</taxon>
        <taxon>Basidiomycota</taxon>
        <taxon>Agaricomycotina</taxon>
        <taxon>Agaricomycetes</taxon>
        <taxon>Agaricomycetidae</taxon>
        <taxon>Jaapiales</taxon>
        <taxon>Jaapiaceae</taxon>
        <taxon>Jaapia</taxon>
    </lineage>
</organism>
<feature type="domain" description="DDE Tnp4" evidence="3">
    <location>
        <begin position="70"/>
        <end position="216"/>
    </location>
</feature>
<dbReference type="GO" id="GO:0046872">
    <property type="term" value="F:metal ion binding"/>
    <property type="evidence" value="ECO:0007669"/>
    <property type="project" value="UniProtKB-KW"/>
</dbReference>
<dbReference type="PANTHER" id="PTHR48471">
    <property type="entry name" value="DDE TNP4 DOMAIN-CONTAINING PROTEIN"/>
    <property type="match status" value="1"/>
</dbReference>
<comment type="cofactor">
    <cofactor evidence="1">
        <name>a divalent metal cation</name>
        <dbReference type="ChEBI" id="CHEBI:60240"/>
    </cofactor>
</comment>
<gene>
    <name evidence="4" type="ORF">JAAARDRAFT_50074</name>
</gene>
<dbReference type="AlphaFoldDB" id="A0A067PD60"/>
<evidence type="ECO:0000313" key="5">
    <source>
        <dbReference type="Proteomes" id="UP000027265"/>
    </source>
</evidence>
<dbReference type="Pfam" id="PF13359">
    <property type="entry name" value="DDE_Tnp_4"/>
    <property type="match status" value="1"/>
</dbReference>
<protein>
    <recommendedName>
        <fullName evidence="3">DDE Tnp4 domain-containing protein</fullName>
    </recommendedName>
</protein>
<evidence type="ECO:0000259" key="3">
    <source>
        <dbReference type="Pfam" id="PF13359"/>
    </source>
</evidence>
<evidence type="ECO:0000256" key="2">
    <source>
        <dbReference type="ARBA" id="ARBA00022723"/>
    </source>
</evidence>
<dbReference type="EMBL" id="KL197737">
    <property type="protein sequence ID" value="KDQ52853.1"/>
    <property type="molecule type" value="Genomic_DNA"/>
</dbReference>
<accession>A0A067PD60</accession>
<dbReference type="OrthoDB" id="78198at2759"/>
<keyword evidence="2" id="KW-0479">Metal-binding</keyword>
<dbReference type="HOGENOM" id="CLU_048932_2_0_1"/>
<name>A0A067PD60_9AGAM</name>